<reference evidence="4 6" key="1">
    <citation type="submission" date="2018-03" db="EMBL/GenBank/DDBJ databases">
        <title>Genomic Encyclopedia of Archaeal and Bacterial Type Strains, Phase II (KMG-II): from individual species to whole genera.</title>
        <authorList>
            <person name="Goeker M."/>
        </authorList>
    </citation>
    <scope>NUCLEOTIDE SEQUENCE [LARGE SCALE GENOMIC DNA]</scope>
    <source>
        <strain evidence="4 6">DSM 21548</strain>
    </source>
</reference>
<dbReference type="GO" id="GO:0004342">
    <property type="term" value="F:glucosamine-6-phosphate deaminase activity"/>
    <property type="evidence" value="ECO:0007669"/>
    <property type="project" value="InterPro"/>
</dbReference>
<name>A0A2P8GWV4_9MICO</name>
<proteinExistence type="predicted"/>
<keyword evidence="1" id="KW-0378">Hydrolase</keyword>
<feature type="domain" description="Glucosamine/galactosamine-6-phosphate isomerase" evidence="3">
    <location>
        <begin position="12"/>
        <end position="230"/>
    </location>
</feature>
<sequence>MIDVRVRPDAEAAGVEAADLLDAAVLGRGERVLGLATGSSPGPTYVELIRRHGGNPSSPYRSARAFLLDEYVGLAADHPERYARVIRREFTDAMGIDPGRVHSPDPDAADLEAACRDYDRAIAAAGGVGIQILGIGTDGHIAFNAPGTPFDEGTHLARLSGSTRRDNARFFGGDPDRVPESAVSQGIATILRARSIVVVATGEAKASIVARLLASEPTEDLPASVLHRHADVALVLDHAAAGELSSVRDHAHT</sequence>
<evidence type="ECO:0000313" key="7">
    <source>
        <dbReference type="Proteomes" id="UP000268291"/>
    </source>
</evidence>
<accession>A0A2P8GWV4</accession>
<reference evidence="5 7" key="2">
    <citation type="submission" date="2018-12" db="EMBL/GenBank/DDBJ databases">
        <authorList>
            <person name="hu s."/>
            <person name="Xu Y."/>
            <person name="Xu B."/>
            <person name="Li F."/>
        </authorList>
    </citation>
    <scope>NUCLEOTIDE SEQUENCE [LARGE SCALE GENOMIC DNA]</scope>
    <source>
        <strain evidence="5 7">KSW2-17</strain>
    </source>
</reference>
<keyword evidence="2" id="KW-0119">Carbohydrate metabolism</keyword>
<evidence type="ECO:0000313" key="4">
    <source>
        <dbReference type="EMBL" id="PSL38439.1"/>
    </source>
</evidence>
<dbReference type="GO" id="GO:0042802">
    <property type="term" value="F:identical protein binding"/>
    <property type="evidence" value="ECO:0007669"/>
    <property type="project" value="TreeGrafter"/>
</dbReference>
<evidence type="ECO:0000259" key="3">
    <source>
        <dbReference type="Pfam" id="PF01182"/>
    </source>
</evidence>
<gene>
    <name evidence="4" type="ORF">CLV49_2061</name>
    <name evidence="5" type="ORF">ELQ93_08905</name>
</gene>
<evidence type="ECO:0000256" key="2">
    <source>
        <dbReference type="ARBA" id="ARBA00023277"/>
    </source>
</evidence>
<dbReference type="InterPro" id="IPR018321">
    <property type="entry name" value="Glucosamine6P_isomerase_CS"/>
</dbReference>
<dbReference type="GO" id="GO:0019262">
    <property type="term" value="P:N-acetylneuraminate catabolic process"/>
    <property type="evidence" value="ECO:0007669"/>
    <property type="project" value="TreeGrafter"/>
</dbReference>
<evidence type="ECO:0000313" key="6">
    <source>
        <dbReference type="Proteomes" id="UP000241203"/>
    </source>
</evidence>
<comment type="caution">
    <text evidence="4">The sequence shown here is derived from an EMBL/GenBank/DDBJ whole genome shotgun (WGS) entry which is preliminary data.</text>
</comment>
<dbReference type="CDD" id="cd01399">
    <property type="entry name" value="GlcN6P_deaminase"/>
    <property type="match status" value="1"/>
</dbReference>
<dbReference type="AlphaFoldDB" id="A0A2P8GWV4"/>
<protein>
    <submittedName>
        <fullName evidence="4">Glucosamine-6-phosphate deaminase</fullName>
    </submittedName>
</protein>
<dbReference type="RefSeq" id="WP_106563459.1">
    <property type="nucleotide sequence ID" value="NZ_PYAU01000001.1"/>
</dbReference>
<dbReference type="Proteomes" id="UP000268291">
    <property type="component" value="Unassembled WGS sequence"/>
</dbReference>
<evidence type="ECO:0000313" key="5">
    <source>
        <dbReference type="EMBL" id="RUQ87036.1"/>
    </source>
</evidence>
<dbReference type="PANTHER" id="PTHR11280:SF5">
    <property type="entry name" value="GLUCOSAMINE-6-PHOSPHATE ISOMERASE"/>
    <property type="match status" value="1"/>
</dbReference>
<dbReference type="GO" id="GO:0006046">
    <property type="term" value="P:N-acetylglucosamine catabolic process"/>
    <property type="evidence" value="ECO:0007669"/>
    <property type="project" value="TreeGrafter"/>
</dbReference>
<keyword evidence="7" id="KW-1185">Reference proteome</keyword>
<dbReference type="EMBL" id="RZGY01000001">
    <property type="protein sequence ID" value="RUQ87036.1"/>
    <property type="molecule type" value="Genomic_DNA"/>
</dbReference>
<organism evidence="4 6">
    <name type="scientific">Labedella gwakjiensis</name>
    <dbReference type="NCBI Taxonomy" id="390269"/>
    <lineage>
        <taxon>Bacteria</taxon>
        <taxon>Bacillati</taxon>
        <taxon>Actinomycetota</taxon>
        <taxon>Actinomycetes</taxon>
        <taxon>Micrococcales</taxon>
        <taxon>Microbacteriaceae</taxon>
        <taxon>Labedella</taxon>
    </lineage>
</organism>
<dbReference type="Proteomes" id="UP000241203">
    <property type="component" value="Unassembled WGS sequence"/>
</dbReference>
<dbReference type="InterPro" id="IPR037171">
    <property type="entry name" value="NagB/RpiA_transferase-like"/>
</dbReference>
<dbReference type="Pfam" id="PF01182">
    <property type="entry name" value="Glucosamine_iso"/>
    <property type="match status" value="1"/>
</dbReference>
<dbReference type="OrthoDB" id="9791139at2"/>
<dbReference type="InterPro" id="IPR004547">
    <property type="entry name" value="Glucosamine6P_isomerase"/>
</dbReference>
<dbReference type="SUPFAM" id="SSF100950">
    <property type="entry name" value="NagB/RpiA/CoA transferase-like"/>
    <property type="match status" value="1"/>
</dbReference>
<dbReference type="GO" id="GO:0006043">
    <property type="term" value="P:glucosamine catabolic process"/>
    <property type="evidence" value="ECO:0007669"/>
    <property type="project" value="TreeGrafter"/>
</dbReference>
<dbReference type="PANTHER" id="PTHR11280">
    <property type="entry name" value="GLUCOSAMINE-6-PHOSPHATE ISOMERASE"/>
    <property type="match status" value="1"/>
</dbReference>
<dbReference type="EMBL" id="PYAU01000001">
    <property type="protein sequence ID" value="PSL38439.1"/>
    <property type="molecule type" value="Genomic_DNA"/>
</dbReference>
<dbReference type="GO" id="GO:0005975">
    <property type="term" value="P:carbohydrate metabolic process"/>
    <property type="evidence" value="ECO:0007669"/>
    <property type="project" value="InterPro"/>
</dbReference>
<evidence type="ECO:0000256" key="1">
    <source>
        <dbReference type="ARBA" id="ARBA00022801"/>
    </source>
</evidence>
<dbReference type="InterPro" id="IPR006148">
    <property type="entry name" value="Glc/Gal-6P_isomerase"/>
</dbReference>
<dbReference type="GO" id="GO:0005737">
    <property type="term" value="C:cytoplasm"/>
    <property type="evidence" value="ECO:0007669"/>
    <property type="project" value="TreeGrafter"/>
</dbReference>
<dbReference type="Gene3D" id="3.40.50.1360">
    <property type="match status" value="1"/>
</dbReference>
<dbReference type="PROSITE" id="PS01161">
    <property type="entry name" value="GLC_GALNAC_ISOMERASE"/>
    <property type="match status" value="1"/>
</dbReference>